<keyword evidence="6" id="KW-1185">Reference proteome</keyword>
<dbReference type="PANTHER" id="PTHR16105">
    <property type="entry name" value="RNA-BINDING REGION-CONTAINING PROTEIN 3"/>
    <property type="match status" value="1"/>
</dbReference>
<dbReference type="EMBL" id="GL377578">
    <property type="protein sequence ID" value="EFJ29122.1"/>
    <property type="molecule type" value="Genomic_DNA"/>
</dbReference>
<evidence type="ECO:0000256" key="1">
    <source>
        <dbReference type="ARBA" id="ARBA00022884"/>
    </source>
</evidence>
<organism evidence="6">
    <name type="scientific">Selaginella moellendorffii</name>
    <name type="common">Spikemoss</name>
    <dbReference type="NCBI Taxonomy" id="88036"/>
    <lineage>
        <taxon>Eukaryota</taxon>
        <taxon>Viridiplantae</taxon>
        <taxon>Streptophyta</taxon>
        <taxon>Embryophyta</taxon>
        <taxon>Tracheophyta</taxon>
        <taxon>Lycopodiopsida</taxon>
        <taxon>Selaginellales</taxon>
        <taxon>Selaginellaceae</taxon>
        <taxon>Selaginella</taxon>
    </lineage>
</organism>
<dbReference type="InterPro" id="IPR045164">
    <property type="entry name" value="RBM41/RNPC3"/>
</dbReference>
<evidence type="ECO:0000313" key="4">
    <source>
        <dbReference type="EMBL" id="EFJ17658.1"/>
    </source>
</evidence>
<accession>D8RFH7</accession>
<dbReference type="Gramene" id="EFJ17658">
    <property type="protein sequence ID" value="EFJ17658"/>
    <property type="gene ID" value="SELMODRAFT_114507"/>
</dbReference>
<evidence type="ECO:0000313" key="5">
    <source>
        <dbReference type="EMBL" id="EFJ29122.1"/>
    </source>
</evidence>
<dbReference type="Proteomes" id="UP000001514">
    <property type="component" value="Unassembled WGS sequence"/>
</dbReference>
<name>D8RFH7_SELML</name>
<evidence type="ECO:0000256" key="2">
    <source>
        <dbReference type="PROSITE-ProRule" id="PRU00176"/>
    </source>
</evidence>
<gene>
    <name evidence="4" type="ORF">SELMODRAFT_114507</name>
    <name evidence="5" type="ORF">SELMODRAFT_92344</name>
</gene>
<feature type="domain" description="RRM" evidence="3">
    <location>
        <begin position="2"/>
        <end position="81"/>
    </location>
</feature>
<feature type="non-terminal residue" evidence="5">
    <location>
        <position position="1"/>
    </location>
</feature>
<proteinExistence type="predicted"/>
<dbReference type="KEGG" id="smo:SELMODRAFT_92344"/>
<dbReference type="InterPro" id="IPR012677">
    <property type="entry name" value="Nucleotide-bd_a/b_plait_sf"/>
</dbReference>
<dbReference type="HOGENOM" id="CLU_173648_0_0_1"/>
<sequence length="83" mass="9533">SQVLYVKNLCSEVTEEDLAALFLRFKKQPDDQILFRLMQKGRMKGQAFVTFPDVVAATRALQLVHGYMLKGRPMIVEYARGKK</sequence>
<dbReference type="PROSITE" id="PS50102">
    <property type="entry name" value="RRM"/>
    <property type="match status" value="1"/>
</dbReference>
<dbReference type="STRING" id="88036.D8RFH7"/>
<dbReference type="KEGG" id="smo:SELMODRAFT_114507"/>
<dbReference type="Gramene" id="EFJ29122">
    <property type="protein sequence ID" value="EFJ29122"/>
    <property type="gene ID" value="SELMODRAFT_92344"/>
</dbReference>
<dbReference type="InterPro" id="IPR035979">
    <property type="entry name" value="RBD_domain_sf"/>
</dbReference>
<evidence type="ECO:0000259" key="3">
    <source>
        <dbReference type="PROSITE" id="PS50102"/>
    </source>
</evidence>
<keyword evidence="1 2" id="KW-0694">RNA-binding</keyword>
<dbReference type="Gene3D" id="3.30.70.330">
    <property type="match status" value="1"/>
</dbReference>
<reference evidence="5 6" key="1">
    <citation type="journal article" date="2011" name="Science">
        <title>The Selaginella genome identifies genetic changes associated with the evolution of vascular plants.</title>
        <authorList>
            <person name="Banks J.A."/>
            <person name="Nishiyama T."/>
            <person name="Hasebe M."/>
            <person name="Bowman J.L."/>
            <person name="Gribskov M."/>
            <person name="dePamphilis C."/>
            <person name="Albert V.A."/>
            <person name="Aono N."/>
            <person name="Aoyama T."/>
            <person name="Ambrose B.A."/>
            <person name="Ashton N.W."/>
            <person name="Axtell M.J."/>
            <person name="Barker E."/>
            <person name="Barker M.S."/>
            <person name="Bennetzen J.L."/>
            <person name="Bonawitz N.D."/>
            <person name="Chapple C."/>
            <person name="Cheng C."/>
            <person name="Correa L.G."/>
            <person name="Dacre M."/>
            <person name="DeBarry J."/>
            <person name="Dreyer I."/>
            <person name="Elias M."/>
            <person name="Engstrom E.M."/>
            <person name="Estelle M."/>
            <person name="Feng L."/>
            <person name="Finet C."/>
            <person name="Floyd S.K."/>
            <person name="Frommer W.B."/>
            <person name="Fujita T."/>
            <person name="Gramzow L."/>
            <person name="Gutensohn M."/>
            <person name="Harholt J."/>
            <person name="Hattori M."/>
            <person name="Heyl A."/>
            <person name="Hirai T."/>
            <person name="Hiwatashi Y."/>
            <person name="Ishikawa M."/>
            <person name="Iwata M."/>
            <person name="Karol K.G."/>
            <person name="Koehler B."/>
            <person name="Kolukisaoglu U."/>
            <person name="Kubo M."/>
            <person name="Kurata T."/>
            <person name="Lalonde S."/>
            <person name="Li K."/>
            <person name="Li Y."/>
            <person name="Litt A."/>
            <person name="Lyons E."/>
            <person name="Manning G."/>
            <person name="Maruyama T."/>
            <person name="Michael T.P."/>
            <person name="Mikami K."/>
            <person name="Miyazaki S."/>
            <person name="Morinaga S."/>
            <person name="Murata T."/>
            <person name="Mueller-Roeber B."/>
            <person name="Nelson D.R."/>
            <person name="Obara M."/>
            <person name="Oguri Y."/>
            <person name="Olmstead R.G."/>
            <person name="Onodera N."/>
            <person name="Petersen B.L."/>
            <person name="Pils B."/>
            <person name="Prigge M."/>
            <person name="Rensing S.A."/>
            <person name="Riano-Pachon D.M."/>
            <person name="Roberts A.W."/>
            <person name="Sato Y."/>
            <person name="Scheller H.V."/>
            <person name="Schulz B."/>
            <person name="Schulz C."/>
            <person name="Shakirov E.V."/>
            <person name="Shibagaki N."/>
            <person name="Shinohara N."/>
            <person name="Shippen D.E."/>
            <person name="Soerensen I."/>
            <person name="Sotooka R."/>
            <person name="Sugimoto N."/>
            <person name="Sugita M."/>
            <person name="Sumikawa N."/>
            <person name="Tanurdzic M."/>
            <person name="Theissen G."/>
            <person name="Ulvskov P."/>
            <person name="Wakazuki S."/>
            <person name="Weng J.K."/>
            <person name="Willats W.W."/>
            <person name="Wipf D."/>
            <person name="Wolf P.G."/>
            <person name="Yang L."/>
            <person name="Zimmer A.D."/>
            <person name="Zhu Q."/>
            <person name="Mitros T."/>
            <person name="Hellsten U."/>
            <person name="Loque D."/>
            <person name="Otillar R."/>
            <person name="Salamov A."/>
            <person name="Schmutz J."/>
            <person name="Shapiro H."/>
            <person name="Lindquist E."/>
            <person name="Lucas S."/>
            <person name="Rokhsar D."/>
            <person name="Grigoriev I.V."/>
        </authorList>
    </citation>
    <scope>NUCLEOTIDE SEQUENCE [LARGE SCALE GENOMIC DNA]</scope>
</reference>
<dbReference type="EMBL" id="GL377613">
    <property type="protein sequence ID" value="EFJ17658.1"/>
    <property type="molecule type" value="Genomic_DNA"/>
</dbReference>
<dbReference type="GO" id="GO:0003723">
    <property type="term" value="F:RNA binding"/>
    <property type="evidence" value="ECO:0007669"/>
    <property type="project" value="UniProtKB-UniRule"/>
</dbReference>
<dbReference type="SMART" id="SM00360">
    <property type="entry name" value="RRM"/>
    <property type="match status" value="1"/>
</dbReference>
<protein>
    <recommendedName>
        <fullName evidence="3">RRM domain-containing protein</fullName>
    </recommendedName>
</protein>
<dbReference type="eggNOG" id="ENOG502RIV3">
    <property type="taxonomic scope" value="Eukaryota"/>
</dbReference>
<dbReference type="OrthoDB" id="277802at2759"/>
<dbReference type="SUPFAM" id="SSF54928">
    <property type="entry name" value="RNA-binding domain, RBD"/>
    <property type="match status" value="1"/>
</dbReference>
<dbReference type="InterPro" id="IPR000504">
    <property type="entry name" value="RRM_dom"/>
</dbReference>
<dbReference type="Pfam" id="PF00076">
    <property type="entry name" value="RRM_1"/>
    <property type="match status" value="1"/>
</dbReference>
<dbReference type="PANTHER" id="PTHR16105:SF0">
    <property type="entry name" value="RNA-BINDING REGION-CONTAINING PROTEIN 3"/>
    <property type="match status" value="1"/>
</dbReference>
<dbReference type="AlphaFoldDB" id="D8RFH7"/>
<evidence type="ECO:0000313" key="6">
    <source>
        <dbReference type="Proteomes" id="UP000001514"/>
    </source>
</evidence>
<dbReference type="InParanoid" id="D8RFH7"/>